<feature type="domain" description="HTH myb-type" evidence="7">
    <location>
        <begin position="61"/>
        <end position="115"/>
    </location>
</feature>
<dbReference type="PANTHER" id="PTHR47994:SF5">
    <property type="entry name" value="F14D16.11-RELATED"/>
    <property type="match status" value="1"/>
</dbReference>
<dbReference type="SUPFAM" id="SSF46689">
    <property type="entry name" value="Homeodomain-like"/>
    <property type="match status" value="1"/>
</dbReference>
<name>A0ABP0TU27_9BRYO</name>
<dbReference type="EMBL" id="OZ019906">
    <property type="protein sequence ID" value="CAK9205078.1"/>
    <property type="molecule type" value="Genomic_DNA"/>
</dbReference>
<dbReference type="InterPro" id="IPR015495">
    <property type="entry name" value="Myb_TF_plants"/>
</dbReference>
<feature type="domain" description="HTH myb-type" evidence="7">
    <location>
        <begin position="8"/>
        <end position="60"/>
    </location>
</feature>
<gene>
    <name evidence="8" type="ORF">CSSPTR1EN2_LOCUS7706</name>
</gene>
<evidence type="ECO:0000256" key="1">
    <source>
        <dbReference type="ARBA" id="ARBA00004123"/>
    </source>
</evidence>
<evidence type="ECO:0000313" key="8">
    <source>
        <dbReference type="EMBL" id="CAK9205078.1"/>
    </source>
</evidence>
<evidence type="ECO:0000256" key="5">
    <source>
        <dbReference type="SAM" id="MobiDB-lite"/>
    </source>
</evidence>
<keyword evidence="4" id="KW-0539">Nucleus</keyword>
<evidence type="ECO:0000313" key="9">
    <source>
        <dbReference type="Proteomes" id="UP001497512"/>
    </source>
</evidence>
<feature type="domain" description="Myb-like" evidence="6">
    <location>
        <begin position="8"/>
        <end position="60"/>
    </location>
</feature>
<evidence type="ECO:0000256" key="2">
    <source>
        <dbReference type="ARBA" id="ARBA00022737"/>
    </source>
</evidence>
<evidence type="ECO:0000256" key="3">
    <source>
        <dbReference type="ARBA" id="ARBA00023125"/>
    </source>
</evidence>
<feature type="region of interest" description="Disordered" evidence="5">
    <location>
        <begin position="258"/>
        <end position="278"/>
    </location>
</feature>
<evidence type="ECO:0000259" key="6">
    <source>
        <dbReference type="PROSITE" id="PS50090"/>
    </source>
</evidence>
<dbReference type="Gene3D" id="1.10.10.60">
    <property type="entry name" value="Homeodomain-like"/>
    <property type="match status" value="2"/>
</dbReference>
<reference evidence="8" key="1">
    <citation type="submission" date="2024-02" db="EMBL/GenBank/DDBJ databases">
        <authorList>
            <consortium name="ELIXIR-Norway"/>
            <consortium name="Elixir Norway"/>
        </authorList>
    </citation>
    <scope>NUCLEOTIDE SEQUENCE</scope>
</reference>
<dbReference type="Proteomes" id="UP001497512">
    <property type="component" value="Chromosome 14"/>
</dbReference>
<keyword evidence="9" id="KW-1185">Reference proteome</keyword>
<sequence>MTRLSKPEEDIRKGAWTAEEDEKLRVYVETNGTGHWRSVGKKAGLLRCGKSCRLRWTNYLRPDIRHGSFTSDEEDLIVKLHATHGSRWSLIAAKMPGRTDNDIKNHWNTRLKKKLYMSSAARNLSAGAQTYDRGGLTTTDHHGDPSTAPGANNLFHGTTSSTMNRDLMVPFPAAIDMPFGSSLGSNNSSNTEIENMLMLRELQQQQHSSSQHQHHPIQMVVQAPPPPHAMMMGEQAPGHNPESGSLAESPDIVIRTEQTSSTGPQDHQQHHPMPNPNDHVALQRIESAVNLSSSIPLNFSGLLTPNNHHHHHNNNNSNCASQFLSQGYVGGPFSSLSGSFANFSGPLSTNFRGPLTTPTGVKLQDYGSDVSSPHMMQLWDYQV</sequence>
<evidence type="ECO:0000256" key="4">
    <source>
        <dbReference type="ARBA" id="ARBA00023242"/>
    </source>
</evidence>
<evidence type="ECO:0000259" key="7">
    <source>
        <dbReference type="PROSITE" id="PS51294"/>
    </source>
</evidence>
<keyword evidence="3" id="KW-0238">DNA-binding</keyword>
<protein>
    <submittedName>
        <fullName evidence="8">Uncharacterized protein</fullName>
    </submittedName>
</protein>
<dbReference type="SMART" id="SM00717">
    <property type="entry name" value="SANT"/>
    <property type="match status" value="2"/>
</dbReference>
<dbReference type="Pfam" id="PF00249">
    <property type="entry name" value="Myb_DNA-binding"/>
    <property type="match status" value="2"/>
</dbReference>
<dbReference type="InterPro" id="IPR017930">
    <property type="entry name" value="Myb_dom"/>
</dbReference>
<dbReference type="InterPro" id="IPR009057">
    <property type="entry name" value="Homeodomain-like_sf"/>
</dbReference>
<dbReference type="PROSITE" id="PS50090">
    <property type="entry name" value="MYB_LIKE"/>
    <property type="match status" value="2"/>
</dbReference>
<dbReference type="CDD" id="cd00167">
    <property type="entry name" value="SANT"/>
    <property type="match status" value="2"/>
</dbReference>
<dbReference type="PANTHER" id="PTHR47994">
    <property type="entry name" value="F14D16.11-RELATED"/>
    <property type="match status" value="1"/>
</dbReference>
<organism evidence="8 9">
    <name type="scientific">Sphagnum troendelagicum</name>
    <dbReference type="NCBI Taxonomy" id="128251"/>
    <lineage>
        <taxon>Eukaryota</taxon>
        <taxon>Viridiplantae</taxon>
        <taxon>Streptophyta</taxon>
        <taxon>Embryophyta</taxon>
        <taxon>Bryophyta</taxon>
        <taxon>Sphagnophytina</taxon>
        <taxon>Sphagnopsida</taxon>
        <taxon>Sphagnales</taxon>
        <taxon>Sphagnaceae</taxon>
        <taxon>Sphagnum</taxon>
    </lineage>
</organism>
<proteinExistence type="predicted"/>
<dbReference type="PROSITE" id="PS51294">
    <property type="entry name" value="HTH_MYB"/>
    <property type="match status" value="2"/>
</dbReference>
<keyword evidence="2" id="KW-0677">Repeat</keyword>
<dbReference type="InterPro" id="IPR001005">
    <property type="entry name" value="SANT/Myb"/>
</dbReference>
<feature type="region of interest" description="Disordered" evidence="5">
    <location>
        <begin position="133"/>
        <end position="159"/>
    </location>
</feature>
<feature type="domain" description="Myb-like" evidence="6">
    <location>
        <begin position="61"/>
        <end position="111"/>
    </location>
</feature>
<accession>A0ABP0TU27</accession>
<comment type="subcellular location">
    <subcellularLocation>
        <location evidence="1">Nucleus</location>
    </subcellularLocation>
</comment>